<dbReference type="InterPro" id="IPR006218">
    <property type="entry name" value="DAHP1/KDSA"/>
</dbReference>
<sequence>MQRNAASAIVHRTSDINVVETRVLPSPADIVRELPASETAADFIARSRQDVHRILFGDDNRFLLLIGPCSIHDLKSGREYAERLAALAQKVSDRILIVMRVYFEKPRTTVGWKGLIMDPHLDGSHDIAAGLRIARKFLLDVLELGLPTATELLDPITPQYIADLICWSAIGARTAESQTHRQMASGLSMPLGFKNGTDGSIQTAINAIKAAGQSHTFLGIDVEGRASSVTTRGNPNCHVVLRGGNSGPNYSPEHILQTETLLAKAKLPKVIVVDCSHDNSSKQPERQPEVLRALTDQIVAGNRSIIGAMIESNLGAGNQPFPQPKENLRYGVSITDGCIDWPTTEQTVLELYQRLGARTA</sequence>
<dbReference type="PANTHER" id="PTHR21225">
    <property type="entry name" value="PHOSPHO-2-DEHYDRO-3-DEOXYHEPTONATE ALDOLASE DAHP SYNTHETASE"/>
    <property type="match status" value="1"/>
</dbReference>
<dbReference type="AlphaFoldDB" id="A0A1J5SIF3"/>
<evidence type="ECO:0000256" key="1">
    <source>
        <dbReference type="ARBA" id="ARBA00007985"/>
    </source>
</evidence>
<dbReference type="GO" id="GO:0009073">
    <property type="term" value="P:aromatic amino acid family biosynthetic process"/>
    <property type="evidence" value="ECO:0007669"/>
    <property type="project" value="UniProtKB-KW"/>
</dbReference>
<proteinExistence type="inferred from homology"/>
<evidence type="ECO:0000256" key="6">
    <source>
        <dbReference type="ARBA" id="ARBA00047508"/>
    </source>
</evidence>
<dbReference type="SUPFAM" id="SSF51569">
    <property type="entry name" value="Aldolase"/>
    <property type="match status" value="1"/>
</dbReference>
<gene>
    <name evidence="8" type="primary">aroF_3</name>
    <name evidence="8" type="ORF">GALL_97040</name>
</gene>
<protein>
    <recommendedName>
        <fullName evidence="2">3-deoxy-7-phosphoheptulonate synthase</fullName>
        <ecNumber evidence="2">2.5.1.54</ecNumber>
    </recommendedName>
</protein>
<evidence type="ECO:0000256" key="5">
    <source>
        <dbReference type="ARBA" id="ARBA00023141"/>
    </source>
</evidence>
<dbReference type="GO" id="GO:0005737">
    <property type="term" value="C:cytoplasm"/>
    <property type="evidence" value="ECO:0007669"/>
    <property type="project" value="TreeGrafter"/>
</dbReference>
<keyword evidence="5" id="KW-0057">Aromatic amino acid biosynthesis</keyword>
<dbReference type="Gene3D" id="3.20.20.70">
    <property type="entry name" value="Aldolase class I"/>
    <property type="match status" value="1"/>
</dbReference>
<dbReference type="GO" id="GO:0008652">
    <property type="term" value="P:amino acid biosynthetic process"/>
    <property type="evidence" value="ECO:0007669"/>
    <property type="project" value="UniProtKB-KW"/>
</dbReference>
<dbReference type="InterPro" id="IPR006219">
    <property type="entry name" value="DAHP_synth_1"/>
</dbReference>
<feature type="domain" description="DAHP synthetase I/KDSA" evidence="7">
    <location>
        <begin position="49"/>
        <end position="346"/>
    </location>
</feature>
<dbReference type="Pfam" id="PF00793">
    <property type="entry name" value="DAHP_synth_1"/>
    <property type="match status" value="1"/>
</dbReference>
<dbReference type="FunFam" id="3.20.20.70:FF:000005">
    <property type="entry name" value="Phospho-2-dehydro-3-deoxyheptonate aldolase"/>
    <property type="match status" value="1"/>
</dbReference>
<comment type="catalytic activity">
    <reaction evidence="6">
        <text>D-erythrose 4-phosphate + phosphoenolpyruvate + H2O = 7-phospho-2-dehydro-3-deoxy-D-arabino-heptonate + phosphate</text>
        <dbReference type="Rhea" id="RHEA:14717"/>
        <dbReference type="ChEBI" id="CHEBI:15377"/>
        <dbReference type="ChEBI" id="CHEBI:16897"/>
        <dbReference type="ChEBI" id="CHEBI:43474"/>
        <dbReference type="ChEBI" id="CHEBI:58394"/>
        <dbReference type="ChEBI" id="CHEBI:58702"/>
        <dbReference type="EC" id="2.5.1.54"/>
    </reaction>
</comment>
<comment type="caution">
    <text evidence="8">The sequence shown here is derived from an EMBL/GenBank/DDBJ whole genome shotgun (WGS) entry which is preliminary data.</text>
</comment>
<accession>A0A1J5SIF3</accession>
<reference evidence="8" key="1">
    <citation type="submission" date="2016-10" db="EMBL/GenBank/DDBJ databases">
        <title>Sequence of Gallionella enrichment culture.</title>
        <authorList>
            <person name="Poehlein A."/>
            <person name="Muehling M."/>
            <person name="Daniel R."/>
        </authorList>
    </citation>
    <scope>NUCLEOTIDE SEQUENCE</scope>
</reference>
<dbReference type="NCBIfam" id="TIGR00034">
    <property type="entry name" value="aroFGH"/>
    <property type="match status" value="1"/>
</dbReference>
<dbReference type="EMBL" id="MLJW01000033">
    <property type="protein sequence ID" value="OIR08202.1"/>
    <property type="molecule type" value="Genomic_DNA"/>
</dbReference>
<evidence type="ECO:0000256" key="2">
    <source>
        <dbReference type="ARBA" id="ARBA00012694"/>
    </source>
</evidence>
<dbReference type="InterPro" id="IPR013785">
    <property type="entry name" value="Aldolase_TIM"/>
</dbReference>
<evidence type="ECO:0000256" key="3">
    <source>
        <dbReference type="ARBA" id="ARBA00022605"/>
    </source>
</evidence>
<dbReference type="GO" id="GO:0003849">
    <property type="term" value="F:3-deoxy-7-phosphoheptulonate synthase activity"/>
    <property type="evidence" value="ECO:0007669"/>
    <property type="project" value="UniProtKB-EC"/>
</dbReference>
<comment type="similarity">
    <text evidence="1">Belongs to the class-I DAHP synthase family.</text>
</comment>
<evidence type="ECO:0000313" key="8">
    <source>
        <dbReference type="EMBL" id="OIR08202.1"/>
    </source>
</evidence>
<keyword evidence="3" id="KW-0028">Amino-acid biosynthesis</keyword>
<keyword evidence="4 8" id="KW-0808">Transferase</keyword>
<name>A0A1J5SIF3_9ZZZZ</name>
<organism evidence="8">
    <name type="scientific">mine drainage metagenome</name>
    <dbReference type="NCBI Taxonomy" id="410659"/>
    <lineage>
        <taxon>unclassified sequences</taxon>
        <taxon>metagenomes</taxon>
        <taxon>ecological metagenomes</taxon>
    </lineage>
</organism>
<dbReference type="NCBIfam" id="NF009395">
    <property type="entry name" value="PRK12755.1"/>
    <property type="match status" value="1"/>
</dbReference>
<dbReference type="PIRSF" id="PIRSF001361">
    <property type="entry name" value="DAHP_synthase"/>
    <property type="match status" value="1"/>
</dbReference>
<evidence type="ECO:0000256" key="4">
    <source>
        <dbReference type="ARBA" id="ARBA00022679"/>
    </source>
</evidence>
<dbReference type="EC" id="2.5.1.54" evidence="2"/>
<dbReference type="PANTHER" id="PTHR21225:SF10">
    <property type="entry name" value="PHOSPHO-2-DEHYDRO-3-DEOXYHEPTONATE ALDOLASE, TYR-SENSITIVE"/>
    <property type="match status" value="1"/>
</dbReference>
<evidence type="ECO:0000259" key="7">
    <source>
        <dbReference type="Pfam" id="PF00793"/>
    </source>
</evidence>